<dbReference type="AlphaFoldDB" id="A0A2N9GR13"/>
<sequence>MGFHGFWILVSDVAVKSVDCSQSSLGMEDLQDKEADRKWHRFGAGLGGSDAFVRIVGSEDTWCINSPSPGRPVLVWFVVLCDVHGLGPLDSWKTPVAGGESTRDGRHSSWYLEGRLSLDAGRSSFCTWEKDVKYPYQMQRLEEIHPKLPRTEGENIQNNLGRVKGEKILYLELLARWRAKVAEMVNRPAEMKDILPNKACALPIMDFEQLCNNGMRMEDAIDSGITKGKIAQAIIKVVIKLNMVANPDRHPNSKGIFDPLGAPLSKVFDHMCKRGHLKPLKSIAPPNPLPKHWDRNLYCHFHQRSSHNTDDCLQLKHEIQDFINQNVIILPAREAKDVVMNGCA</sequence>
<name>A0A2N9GR13_FAGSY</name>
<organism evidence="1">
    <name type="scientific">Fagus sylvatica</name>
    <name type="common">Beechnut</name>
    <dbReference type="NCBI Taxonomy" id="28930"/>
    <lineage>
        <taxon>Eukaryota</taxon>
        <taxon>Viridiplantae</taxon>
        <taxon>Streptophyta</taxon>
        <taxon>Embryophyta</taxon>
        <taxon>Tracheophyta</taxon>
        <taxon>Spermatophyta</taxon>
        <taxon>Magnoliopsida</taxon>
        <taxon>eudicotyledons</taxon>
        <taxon>Gunneridae</taxon>
        <taxon>Pentapetalae</taxon>
        <taxon>rosids</taxon>
        <taxon>fabids</taxon>
        <taxon>Fagales</taxon>
        <taxon>Fagaceae</taxon>
        <taxon>Fagus</taxon>
    </lineage>
</organism>
<reference evidence="1" key="1">
    <citation type="submission" date="2018-02" db="EMBL/GenBank/DDBJ databases">
        <authorList>
            <person name="Cohen D.B."/>
            <person name="Kent A.D."/>
        </authorList>
    </citation>
    <scope>NUCLEOTIDE SEQUENCE</scope>
</reference>
<proteinExistence type="predicted"/>
<protein>
    <submittedName>
        <fullName evidence="1">Uncharacterized protein</fullName>
    </submittedName>
</protein>
<evidence type="ECO:0000313" key="1">
    <source>
        <dbReference type="EMBL" id="SPD01800.1"/>
    </source>
</evidence>
<gene>
    <name evidence="1" type="ORF">FSB_LOCUS29682</name>
</gene>
<accession>A0A2N9GR13</accession>
<dbReference type="EMBL" id="OIVN01002225">
    <property type="protein sequence ID" value="SPD01800.1"/>
    <property type="molecule type" value="Genomic_DNA"/>
</dbReference>